<accession>A0A9D1GYL5</accession>
<evidence type="ECO:0000313" key="2">
    <source>
        <dbReference type="Proteomes" id="UP000886842"/>
    </source>
</evidence>
<dbReference type="Proteomes" id="UP000886842">
    <property type="component" value="Unassembled WGS sequence"/>
</dbReference>
<reference evidence="1" key="1">
    <citation type="submission" date="2020-10" db="EMBL/GenBank/DDBJ databases">
        <authorList>
            <person name="Gilroy R."/>
        </authorList>
    </citation>
    <scope>NUCLEOTIDE SEQUENCE</scope>
    <source>
        <strain evidence="1">ChiGjej1B1-24693</strain>
    </source>
</reference>
<protein>
    <submittedName>
        <fullName evidence="1">L-rhamnose mutarotase</fullName>
    </submittedName>
</protein>
<organism evidence="1 2">
    <name type="scientific">Candidatus Avipropionibacterium avicola</name>
    <dbReference type="NCBI Taxonomy" id="2840701"/>
    <lineage>
        <taxon>Bacteria</taxon>
        <taxon>Bacillati</taxon>
        <taxon>Actinomycetota</taxon>
        <taxon>Actinomycetes</taxon>
        <taxon>Propionibacteriales</taxon>
        <taxon>Propionibacteriaceae</taxon>
        <taxon>Propionibacteriaceae incertae sedis</taxon>
        <taxon>Candidatus Avipropionibacterium</taxon>
    </lineage>
</organism>
<evidence type="ECO:0000313" key="1">
    <source>
        <dbReference type="EMBL" id="HIT76226.1"/>
    </source>
</evidence>
<proteinExistence type="predicted"/>
<dbReference type="Gene3D" id="3.30.70.100">
    <property type="match status" value="1"/>
</dbReference>
<dbReference type="GO" id="GO:0019301">
    <property type="term" value="P:rhamnose catabolic process"/>
    <property type="evidence" value="ECO:0007669"/>
    <property type="project" value="TreeGrafter"/>
</dbReference>
<dbReference type="InterPro" id="IPR011008">
    <property type="entry name" value="Dimeric_a/b-barrel"/>
</dbReference>
<reference evidence="1" key="2">
    <citation type="journal article" date="2021" name="PeerJ">
        <title>Extensive microbial diversity within the chicken gut microbiome revealed by metagenomics and culture.</title>
        <authorList>
            <person name="Gilroy R."/>
            <person name="Ravi A."/>
            <person name="Getino M."/>
            <person name="Pursley I."/>
            <person name="Horton D.L."/>
            <person name="Alikhan N.F."/>
            <person name="Baker D."/>
            <person name="Gharbi K."/>
            <person name="Hall N."/>
            <person name="Watson M."/>
            <person name="Adriaenssens E.M."/>
            <person name="Foster-Nyarko E."/>
            <person name="Jarju S."/>
            <person name="Secka A."/>
            <person name="Antonio M."/>
            <person name="Oren A."/>
            <person name="Chaudhuri R.R."/>
            <person name="La Ragione R."/>
            <person name="Hildebrand F."/>
            <person name="Pallen M.J."/>
        </authorList>
    </citation>
    <scope>NUCLEOTIDE SEQUENCE</scope>
    <source>
        <strain evidence="1">ChiGjej1B1-24693</strain>
    </source>
</reference>
<gene>
    <name evidence="1" type="ORF">IAA98_11620</name>
</gene>
<dbReference type="GO" id="GO:0016857">
    <property type="term" value="F:racemase and epimerase activity, acting on carbohydrates and derivatives"/>
    <property type="evidence" value="ECO:0007669"/>
    <property type="project" value="InterPro"/>
</dbReference>
<dbReference type="Pfam" id="PF05336">
    <property type="entry name" value="rhaM"/>
    <property type="match status" value="1"/>
</dbReference>
<dbReference type="EMBL" id="DVLP01000341">
    <property type="protein sequence ID" value="HIT76226.1"/>
    <property type="molecule type" value="Genomic_DNA"/>
</dbReference>
<dbReference type="PANTHER" id="PTHR34389">
    <property type="entry name" value="L-RHAMNOSE MUTAROTASE"/>
    <property type="match status" value="1"/>
</dbReference>
<dbReference type="PANTHER" id="PTHR34389:SF2">
    <property type="entry name" value="L-RHAMNOSE MUTAROTASE"/>
    <property type="match status" value="1"/>
</dbReference>
<comment type="caution">
    <text evidence="1">The sequence shown here is derived from an EMBL/GenBank/DDBJ whole genome shotgun (WGS) entry which is preliminary data.</text>
</comment>
<feature type="non-terminal residue" evidence="1">
    <location>
        <position position="1"/>
    </location>
</feature>
<sequence>WIDDGNQQCFIYRLQPGAGEEYDRWHAQVFDGVIAGLKERGAYDYSIFRRGDLVITVVRVLPGGPDIDAPGRDSDDDQRWQALMAPLFENTTDAQGRPLRAERVFRMD</sequence>
<name>A0A9D1GYL5_9ACTN</name>
<dbReference type="SUPFAM" id="SSF54909">
    <property type="entry name" value="Dimeric alpha+beta barrel"/>
    <property type="match status" value="1"/>
</dbReference>
<dbReference type="InterPro" id="IPR008000">
    <property type="entry name" value="Rham/fucose_mutarotase"/>
</dbReference>
<dbReference type="AlphaFoldDB" id="A0A9D1GYL5"/>